<reference evidence="1 2" key="1">
    <citation type="submission" date="2014-10" db="EMBL/GenBank/DDBJ databases">
        <title>Draft genome of the hookworm Ancylostoma caninum.</title>
        <authorList>
            <person name="Mitreva M."/>
        </authorList>
    </citation>
    <scope>NUCLEOTIDE SEQUENCE [LARGE SCALE GENOMIC DNA]</scope>
    <source>
        <strain evidence="1 2">Baltimore</strain>
    </source>
</reference>
<dbReference type="EMBL" id="JOJR01000478">
    <property type="protein sequence ID" value="RCN37332.1"/>
    <property type="molecule type" value="Genomic_DNA"/>
</dbReference>
<feature type="non-terminal residue" evidence="1">
    <location>
        <position position="1"/>
    </location>
</feature>
<organism evidence="1 2">
    <name type="scientific">Ancylostoma caninum</name>
    <name type="common">Dog hookworm</name>
    <dbReference type="NCBI Taxonomy" id="29170"/>
    <lineage>
        <taxon>Eukaryota</taxon>
        <taxon>Metazoa</taxon>
        <taxon>Ecdysozoa</taxon>
        <taxon>Nematoda</taxon>
        <taxon>Chromadorea</taxon>
        <taxon>Rhabditida</taxon>
        <taxon>Rhabditina</taxon>
        <taxon>Rhabditomorpha</taxon>
        <taxon>Strongyloidea</taxon>
        <taxon>Ancylostomatidae</taxon>
        <taxon>Ancylostomatinae</taxon>
        <taxon>Ancylostoma</taxon>
    </lineage>
</organism>
<keyword evidence="2" id="KW-1185">Reference proteome</keyword>
<evidence type="ECO:0000313" key="1">
    <source>
        <dbReference type="EMBL" id="RCN37332.1"/>
    </source>
</evidence>
<accession>A0A368FYY6</accession>
<sequence length="77" mass="8574">LCSSRHSDSIVPVNGFAITQQSWAYLFSATVIPAERTRAVIDRHECRRRSRGNAAAHCYSCPDCRATSCRTAKAIFQ</sequence>
<gene>
    <name evidence="1" type="ORF">ANCCAN_16766</name>
</gene>
<name>A0A368FYY6_ANCCA</name>
<proteinExistence type="predicted"/>
<dbReference type="Proteomes" id="UP000252519">
    <property type="component" value="Unassembled WGS sequence"/>
</dbReference>
<dbReference type="AlphaFoldDB" id="A0A368FYY6"/>
<protein>
    <submittedName>
        <fullName evidence="1">Uncharacterized protein</fullName>
    </submittedName>
</protein>
<comment type="caution">
    <text evidence="1">The sequence shown here is derived from an EMBL/GenBank/DDBJ whole genome shotgun (WGS) entry which is preliminary data.</text>
</comment>
<evidence type="ECO:0000313" key="2">
    <source>
        <dbReference type="Proteomes" id="UP000252519"/>
    </source>
</evidence>